<dbReference type="GO" id="GO:0031314">
    <property type="term" value="C:extrinsic component of mitochondrial inner membrane"/>
    <property type="evidence" value="ECO:0007669"/>
    <property type="project" value="UniProtKB-UniRule"/>
</dbReference>
<dbReference type="GO" id="GO:0008425">
    <property type="term" value="F:2-methoxy-6-polyprenyl-1,4-benzoquinol methyltransferase activity"/>
    <property type="evidence" value="ECO:0007669"/>
    <property type="project" value="UniProtKB-UniRule"/>
</dbReference>
<name>A0A0B6ZFI8_9EUPU</name>
<dbReference type="InterPro" id="IPR023576">
    <property type="entry name" value="UbiE/COQ5_MeTrFase_CS"/>
</dbReference>
<keyword evidence="5" id="KW-0831">Ubiquinone biosynthesis</keyword>
<protein>
    <recommendedName>
        <fullName evidence="5">2-methoxy-6-polyprenyl-1,4-benzoquinol methylase, mitochondrial</fullName>
        <ecNumber evidence="5">2.1.1.201</ecNumber>
    </recommendedName>
    <alternativeName>
        <fullName evidence="5">Ubiquinone biosynthesis methyltransferase COQ5</fullName>
    </alternativeName>
</protein>
<dbReference type="PROSITE" id="PS51608">
    <property type="entry name" value="SAM_MT_UBIE"/>
    <property type="match status" value="1"/>
</dbReference>
<dbReference type="UniPathway" id="UPA00232"/>
<dbReference type="EMBL" id="HACG01019605">
    <property type="protein sequence ID" value="CEK66470.1"/>
    <property type="molecule type" value="Transcribed_RNA"/>
</dbReference>
<feature type="binding site" evidence="5">
    <location>
        <position position="121"/>
    </location>
    <ligand>
        <name>S-adenosyl-L-methionine</name>
        <dbReference type="ChEBI" id="CHEBI:59789"/>
    </ligand>
</feature>
<dbReference type="CDD" id="cd02440">
    <property type="entry name" value="AdoMet_MTases"/>
    <property type="match status" value="1"/>
</dbReference>
<dbReference type="AlphaFoldDB" id="A0A0B6ZFI8"/>
<dbReference type="GO" id="GO:0032259">
    <property type="term" value="P:methylation"/>
    <property type="evidence" value="ECO:0007669"/>
    <property type="project" value="UniProtKB-KW"/>
</dbReference>
<dbReference type="PANTHER" id="PTHR43591">
    <property type="entry name" value="METHYLTRANSFERASE"/>
    <property type="match status" value="1"/>
</dbReference>
<comment type="subunit">
    <text evidence="4">Component of a multi-subunit COQ enzyme complex, composed of at least COQ3, COQ4, COQ5, COQ6, COQ7 and COQ9. Interacts with PYURF; the interaction is direct, stabilizes COQ5 protein and associates PYURF with COQ enzyme complex.</text>
</comment>
<sequence>MAAPFCRKARLSLLFRYNSIRPQWTHLIRLLVSQSSKAGEYVDKSEKSKEFKNPETHFGFQSVYEEEKEHKVYEVFENVASKYDLMNDAMSAGVHRIWKDIFLEHLAPSPGVKLLDVAGGTGDIAFRFLKYVNTPTRIRTHQNFDIPTDAATKVYMGSSDDSTSSSNDSTSSSDDSSDDSSKSRQDKHSNTSLPPDPKGSHVTVCDINQAMLDVGRQKSLQLGYTSGISWLTGNAEALPLSDNLFDAYTVAFGIRNCTHVQQVLNEAYRVLKPGGRFLCLEFSEVKNTVLRTLYDNYSFQVIPVMGQLIAGDWKSYQYLVESIRQFPNQEDFASMIKAAGFRMVTYDNLMFGVAAVHSGFKI</sequence>
<dbReference type="PROSITE" id="PS01183">
    <property type="entry name" value="UBIE_1"/>
    <property type="match status" value="1"/>
</dbReference>
<comment type="pathway">
    <text evidence="5">Cofactor biosynthesis; ubiquinone biosynthesis.</text>
</comment>
<dbReference type="InterPro" id="IPR029063">
    <property type="entry name" value="SAM-dependent_MTases_sf"/>
</dbReference>
<reference evidence="7" key="1">
    <citation type="submission" date="2014-12" db="EMBL/GenBank/DDBJ databases">
        <title>Insight into the proteome of Arion vulgaris.</title>
        <authorList>
            <person name="Aradska J."/>
            <person name="Bulat T."/>
            <person name="Smidak R."/>
            <person name="Sarate P."/>
            <person name="Gangsoo J."/>
            <person name="Sialana F."/>
            <person name="Bilban M."/>
            <person name="Lubec G."/>
        </authorList>
    </citation>
    <scope>NUCLEOTIDE SEQUENCE</scope>
    <source>
        <tissue evidence="7">Skin</tissue>
    </source>
</reference>
<accession>A0A0B6ZFI8</accession>
<evidence type="ECO:0000256" key="1">
    <source>
        <dbReference type="ARBA" id="ARBA00022603"/>
    </source>
</evidence>
<feature type="compositionally biased region" description="Basic and acidic residues" evidence="6">
    <location>
        <begin position="179"/>
        <end position="189"/>
    </location>
</feature>
<dbReference type="EC" id="2.1.1.201" evidence="5"/>
<evidence type="ECO:0000256" key="5">
    <source>
        <dbReference type="HAMAP-Rule" id="MF_03191"/>
    </source>
</evidence>
<evidence type="ECO:0000256" key="2">
    <source>
        <dbReference type="ARBA" id="ARBA00022679"/>
    </source>
</evidence>
<organism evidence="7">
    <name type="scientific">Arion vulgaris</name>
    <dbReference type="NCBI Taxonomy" id="1028688"/>
    <lineage>
        <taxon>Eukaryota</taxon>
        <taxon>Metazoa</taxon>
        <taxon>Spiralia</taxon>
        <taxon>Lophotrochozoa</taxon>
        <taxon>Mollusca</taxon>
        <taxon>Gastropoda</taxon>
        <taxon>Heterobranchia</taxon>
        <taxon>Euthyneura</taxon>
        <taxon>Panpulmonata</taxon>
        <taxon>Eupulmonata</taxon>
        <taxon>Stylommatophora</taxon>
        <taxon>Helicina</taxon>
        <taxon>Arionoidea</taxon>
        <taxon>Arionidae</taxon>
        <taxon>Arion</taxon>
    </lineage>
</organism>
<dbReference type="InterPro" id="IPR004033">
    <property type="entry name" value="UbiE/COQ5_MeTrFase"/>
</dbReference>
<keyword evidence="5" id="KW-0472">Membrane</keyword>
<keyword evidence="5" id="KW-0496">Mitochondrion</keyword>
<proteinExistence type="inferred from homology"/>
<gene>
    <name evidence="7" type="primary">ORF58947</name>
</gene>
<dbReference type="HAMAP" id="MF_01813">
    <property type="entry name" value="MenG_UbiE_methyltr"/>
    <property type="match status" value="1"/>
</dbReference>
<dbReference type="SUPFAM" id="SSF53335">
    <property type="entry name" value="S-adenosyl-L-methionine-dependent methyltransferases"/>
    <property type="match status" value="1"/>
</dbReference>
<dbReference type="Pfam" id="PF01209">
    <property type="entry name" value="Ubie_methyltran"/>
    <property type="match status" value="1"/>
</dbReference>
<evidence type="ECO:0000256" key="4">
    <source>
        <dbReference type="ARBA" id="ARBA00046387"/>
    </source>
</evidence>
<keyword evidence="3 5" id="KW-0949">S-adenosyl-L-methionine</keyword>
<evidence type="ECO:0000313" key="7">
    <source>
        <dbReference type="EMBL" id="CEK66470.1"/>
    </source>
</evidence>
<dbReference type="PANTHER" id="PTHR43591:SF24">
    <property type="entry name" value="2-METHOXY-6-POLYPRENYL-1,4-BENZOQUINOL METHYLASE, MITOCHONDRIAL"/>
    <property type="match status" value="1"/>
</dbReference>
<comment type="function">
    <text evidence="5">Methyltransferase required for the conversion of 2-polyprenyl-6-methoxy-1,4-benzoquinol (DDMQH2) to 2-polyprenyl-3-methyl-6-methoxy-1,4-benzoquinol (DMQH2).</text>
</comment>
<dbReference type="NCBIfam" id="TIGR01934">
    <property type="entry name" value="MenG_MenH_UbiE"/>
    <property type="match status" value="1"/>
</dbReference>
<feature type="region of interest" description="Disordered" evidence="6">
    <location>
        <begin position="155"/>
        <end position="201"/>
    </location>
</feature>
<comment type="catalytic activity">
    <reaction evidence="5">
        <text>a 2-methoxy-6-(all-trans-polyprenyl)benzene-1,4-diol + S-adenosyl-L-methionine = a 5-methoxy-2-methyl-3-(all-trans-polyprenyl)benzene-1,4-diol + S-adenosyl-L-homocysteine + H(+)</text>
        <dbReference type="Rhea" id="RHEA:28286"/>
        <dbReference type="Rhea" id="RHEA-COMP:10858"/>
        <dbReference type="Rhea" id="RHEA-COMP:10859"/>
        <dbReference type="ChEBI" id="CHEBI:15378"/>
        <dbReference type="ChEBI" id="CHEBI:57856"/>
        <dbReference type="ChEBI" id="CHEBI:59789"/>
        <dbReference type="ChEBI" id="CHEBI:84166"/>
        <dbReference type="ChEBI" id="CHEBI:84167"/>
        <dbReference type="EC" id="2.1.1.201"/>
    </reaction>
</comment>
<comment type="caution">
    <text evidence="5">Lacks conserved residue(s) required for the propagation of feature annotation.</text>
</comment>
<feature type="binding site" evidence="5">
    <location>
        <position position="206"/>
    </location>
    <ligand>
        <name>S-adenosyl-L-methionine</name>
        <dbReference type="ChEBI" id="CHEBI:59789"/>
    </ligand>
</feature>
<dbReference type="Gene3D" id="3.40.50.150">
    <property type="entry name" value="Vaccinia Virus protein VP39"/>
    <property type="match status" value="1"/>
</dbReference>
<evidence type="ECO:0000256" key="3">
    <source>
        <dbReference type="ARBA" id="ARBA00022691"/>
    </source>
</evidence>
<feature type="compositionally biased region" description="Low complexity" evidence="6">
    <location>
        <begin position="158"/>
        <end position="174"/>
    </location>
</feature>
<comment type="similarity">
    <text evidence="5">Belongs to the class I-like SAM-binding methyltransferase superfamily. MenG/UbiE family.</text>
</comment>
<dbReference type="PROSITE" id="PS01184">
    <property type="entry name" value="UBIE_2"/>
    <property type="match status" value="1"/>
</dbReference>
<keyword evidence="5" id="KW-0999">Mitochondrion inner membrane</keyword>
<feature type="binding site" evidence="5">
    <location>
        <begin position="234"/>
        <end position="235"/>
    </location>
    <ligand>
        <name>S-adenosyl-L-methionine</name>
        <dbReference type="ChEBI" id="CHEBI:59789"/>
    </ligand>
</feature>
<keyword evidence="2 5" id="KW-0808">Transferase</keyword>
<keyword evidence="1 5" id="KW-0489">Methyltransferase</keyword>
<evidence type="ECO:0000256" key="6">
    <source>
        <dbReference type="SAM" id="MobiDB-lite"/>
    </source>
</evidence>
<comment type="subcellular location">
    <subcellularLocation>
        <location evidence="5">Mitochondrion inner membrane</location>
        <topology evidence="5">Peripheral membrane protein</topology>
        <orientation evidence="5">Matrix side</orientation>
    </subcellularLocation>
</comment>